<accession>G8NWM7</accession>
<proteinExistence type="predicted"/>
<protein>
    <submittedName>
        <fullName evidence="1">Uncharacterized protein</fullName>
    </submittedName>
</protein>
<evidence type="ECO:0000313" key="1">
    <source>
        <dbReference type="EMBL" id="AEU38914.1"/>
    </source>
</evidence>
<dbReference type="Proteomes" id="UP000007113">
    <property type="component" value="Chromosome"/>
</dbReference>
<evidence type="ECO:0000313" key="2">
    <source>
        <dbReference type="Proteomes" id="UP000007113"/>
    </source>
</evidence>
<dbReference type="KEGG" id="gma:AciX8_4644"/>
<keyword evidence="2" id="KW-1185">Reference proteome</keyword>
<dbReference type="HOGENOM" id="CLU_3356474_0_0_0"/>
<reference evidence="1 2" key="1">
    <citation type="submission" date="2011-11" db="EMBL/GenBank/DDBJ databases">
        <title>Complete sequence of Granulicella mallensis MP5ACTX8.</title>
        <authorList>
            <consortium name="US DOE Joint Genome Institute"/>
            <person name="Lucas S."/>
            <person name="Copeland A."/>
            <person name="Lapidus A."/>
            <person name="Cheng J.-F."/>
            <person name="Goodwin L."/>
            <person name="Pitluck S."/>
            <person name="Peters L."/>
            <person name="Lu M."/>
            <person name="Detter J.C."/>
            <person name="Han C."/>
            <person name="Tapia R."/>
            <person name="Land M."/>
            <person name="Hauser L."/>
            <person name="Kyrpides N."/>
            <person name="Ivanova N."/>
            <person name="Mikhailova N."/>
            <person name="Pagani I."/>
            <person name="Rawat S."/>
            <person name="Mannisto M."/>
            <person name="Haggblom M."/>
            <person name="Woyke T."/>
        </authorList>
    </citation>
    <scope>NUCLEOTIDE SEQUENCE [LARGE SCALE GENOMIC DNA]</scope>
    <source>
        <strain evidence="2">ATCC BAA-1857 / DSM 23137 / MP5ACTX8</strain>
    </source>
</reference>
<dbReference type="AlphaFoldDB" id="G8NWM7"/>
<dbReference type="STRING" id="682795.AciX8_4644"/>
<name>G8NWM7_GRAMM</name>
<organism evidence="1 2">
    <name type="scientific">Granulicella mallensis (strain ATCC BAA-1857 / DSM 23137 / MP5ACTX8)</name>
    <dbReference type="NCBI Taxonomy" id="682795"/>
    <lineage>
        <taxon>Bacteria</taxon>
        <taxon>Pseudomonadati</taxon>
        <taxon>Acidobacteriota</taxon>
        <taxon>Terriglobia</taxon>
        <taxon>Terriglobales</taxon>
        <taxon>Acidobacteriaceae</taxon>
        <taxon>Granulicella</taxon>
    </lineage>
</organism>
<gene>
    <name evidence="1" type="ordered locus">AciX8_4644</name>
</gene>
<sequence>MSDEAPHQNRHSIEVYVWTSLTSTEPNRILEFFAAS</sequence>
<dbReference type="EMBL" id="CP003130">
    <property type="protein sequence ID" value="AEU38914.1"/>
    <property type="molecule type" value="Genomic_DNA"/>
</dbReference>